<dbReference type="InterPro" id="IPR005467">
    <property type="entry name" value="His_kinase_dom"/>
</dbReference>
<dbReference type="Proteomes" id="UP000475214">
    <property type="component" value="Unassembled WGS sequence"/>
</dbReference>
<dbReference type="Pfam" id="PF00672">
    <property type="entry name" value="HAMP"/>
    <property type="match status" value="1"/>
</dbReference>
<feature type="domain" description="Histidine kinase" evidence="12">
    <location>
        <begin position="172"/>
        <end position="384"/>
    </location>
</feature>
<evidence type="ECO:0000256" key="2">
    <source>
        <dbReference type="ARBA" id="ARBA00004236"/>
    </source>
</evidence>
<dbReference type="RefSeq" id="WP_163736647.1">
    <property type="nucleotide sequence ID" value="NZ_JAAGOA010000006.1"/>
</dbReference>
<comment type="subcellular location">
    <subcellularLocation>
        <location evidence="2">Cell membrane</location>
    </subcellularLocation>
</comment>
<reference evidence="14 15" key="1">
    <citation type="submission" date="2020-02" db="EMBL/GenBank/DDBJ databases">
        <authorList>
            <person name="Li X.-J."/>
            <person name="Han X.-M."/>
        </authorList>
    </citation>
    <scope>NUCLEOTIDE SEQUENCE [LARGE SCALE GENOMIC DNA]</scope>
    <source>
        <strain evidence="14 15">CCTCC AB 2017055</strain>
    </source>
</reference>
<dbReference type="SMART" id="SM00304">
    <property type="entry name" value="HAMP"/>
    <property type="match status" value="1"/>
</dbReference>
<name>A0A6L9S6H3_9ACTN</name>
<evidence type="ECO:0000256" key="8">
    <source>
        <dbReference type="ARBA" id="ARBA00022989"/>
    </source>
</evidence>
<evidence type="ECO:0000256" key="1">
    <source>
        <dbReference type="ARBA" id="ARBA00000085"/>
    </source>
</evidence>
<feature type="transmembrane region" description="Helical" evidence="11">
    <location>
        <begin position="88"/>
        <end position="110"/>
    </location>
</feature>
<evidence type="ECO:0000256" key="10">
    <source>
        <dbReference type="ARBA" id="ARBA00023136"/>
    </source>
</evidence>
<protein>
    <recommendedName>
        <fullName evidence="3">histidine kinase</fullName>
        <ecNumber evidence="3">2.7.13.3</ecNumber>
    </recommendedName>
</protein>
<dbReference type="PROSITE" id="PS50885">
    <property type="entry name" value="HAMP"/>
    <property type="match status" value="1"/>
</dbReference>
<keyword evidence="6 11" id="KW-0812">Transmembrane</keyword>
<dbReference type="Pfam" id="PF02518">
    <property type="entry name" value="HATPase_c"/>
    <property type="match status" value="1"/>
</dbReference>
<gene>
    <name evidence="14" type="ORF">G1H10_10600</name>
</gene>
<proteinExistence type="predicted"/>
<dbReference type="SUPFAM" id="SSF47384">
    <property type="entry name" value="Homodimeric domain of signal transducing histidine kinase"/>
    <property type="match status" value="1"/>
</dbReference>
<dbReference type="GO" id="GO:0005886">
    <property type="term" value="C:plasma membrane"/>
    <property type="evidence" value="ECO:0007669"/>
    <property type="project" value="UniProtKB-SubCell"/>
</dbReference>
<dbReference type="PANTHER" id="PTHR45436">
    <property type="entry name" value="SENSOR HISTIDINE KINASE YKOH"/>
    <property type="match status" value="1"/>
</dbReference>
<keyword evidence="10 11" id="KW-0472">Membrane</keyword>
<keyword evidence="4" id="KW-0597">Phosphoprotein</keyword>
<dbReference type="AlphaFoldDB" id="A0A6L9S6H3"/>
<dbReference type="SUPFAM" id="SSF158472">
    <property type="entry name" value="HAMP domain-like"/>
    <property type="match status" value="1"/>
</dbReference>
<evidence type="ECO:0000256" key="3">
    <source>
        <dbReference type="ARBA" id="ARBA00012438"/>
    </source>
</evidence>
<dbReference type="Gene3D" id="1.10.287.130">
    <property type="match status" value="1"/>
</dbReference>
<dbReference type="PRINTS" id="PR00344">
    <property type="entry name" value="BCTRLSENSOR"/>
</dbReference>
<dbReference type="InterPro" id="IPR003661">
    <property type="entry name" value="HisK_dim/P_dom"/>
</dbReference>
<evidence type="ECO:0000256" key="9">
    <source>
        <dbReference type="ARBA" id="ARBA00023012"/>
    </source>
</evidence>
<keyword evidence="8 11" id="KW-1133">Transmembrane helix</keyword>
<evidence type="ECO:0000313" key="14">
    <source>
        <dbReference type="EMBL" id="NEE00617.1"/>
    </source>
</evidence>
<dbReference type="EMBL" id="JAAGOA010000006">
    <property type="protein sequence ID" value="NEE00617.1"/>
    <property type="molecule type" value="Genomic_DNA"/>
</dbReference>
<comment type="catalytic activity">
    <reaction evidence="1">
        <text>ATP + protein L-histidine = ADP + protein N-phospho-L-histidine.</text>
        <dbReference type="EC" id="2.7.13.3"/>
    </reaction>
</comment>
<dbReference type="InterPro" id="IPR003660">
    <property type="entry name" value="HAMP_dom"/>
</dbReference>
<evidence type="ECO:0000259" key="12">
    <source>
        <dbReference type="PROSITE" id="PS50109"/>
    </source>
</evidence>
<dbReference type="SMART" id="SM00388">
    <property type="entry name" value="HisKA"/>
    <property type="match status" value="1"/>
</dbReference>
<accession>A0A6L9S6H3</accession>
<sequence>MPADRPGRRGTVAQGRTGDTLGPLGRRLLVAFILVAVAAVAVLTLAALIGADLGLTEAGRQMRHMAGHSGEMADMVGAAAVADGRVVAWWWIGVAAVVALAVAVGMSWFVSRRLTTPLIALAGAARAFASGDRSARVGLRGPGELGDVAEAFDGMADDLARAEAARRRMTSDVAHELRTPLTALQAQLEELRDGYAEPDAGCLSRLHDQALRLGRVVDDLATLAAAESAALSLERTVVDLGVLAADALAAHRSQLRSAGLDVRPDITGPVPVYGDPDRLHQAIGNLLANAARYCRPGDRVSVYAGVEAGDAVIRVADTGPGIPAEDQPHVFDRWWTARHGTAAPGSGIGLAVVREVVTAHGGTVHVESASGEGSTFTIAVPLHHA</sequence>
<dbReference type="PROSITE" id="PS50109">
    <property type="entry name" value="HIS_KIN"/>
    <property type="match status" value="1"/>
</dbReference>
<dbReference type="InterPro" id="IPR004358">
    <property type="entry name" value="Sig_transdc_His_kin-like_C"/>
</dbReference>
<dbReference type="PANTHER" id="PTHR45436:SF5">
    <property type="entry name" value="SENSOR HISTIDINE KINASE TRCS"/>
    <property type="match status" value="1"/>
</dbReference>
<dbReference type="FunFam" id="3.30.565.10:FF:000006">
    <property type="entry name" value="Sensor histidine kinase WalK"/>
    <property type="match status" value="1"/>
</dbReference>
<keyword evidence="5" id="KW-0808">Transferase</keyword>
<organism evidence="14 15">
    <name type="scientific">Phytoactinopolyspora halotolerans</name>
    <dbReference type="NCBI Taxonomy" id="1981512"/>
    <lineage>
        <taxon>Bacteria</taxon>
        <taxon>Bacillati</taxon>
        <taxon>Actinomycetota</taxon>
        <taxon>Actinomycetes</taxon>
        <taxon>Jiangellales</taxon>
        <taxon>Jiangellaceae</taxon>
        <taxon>Phytoactinopolyspora</taxon>
    </lineage>
</organism>
<dbReference type="Gene3D" id="3.30.565.10">
    <property type="entry name" value="Histidine kinase-like ATPase, C-terminal domain"/>
    <property type="match status" value="1"/>
</dbReference>
<evidence type="ECO:0000256" key="7">
    <source>
        <dbReference type="ARBA" id="ARBA00022777"/>
    </source>
</evidence>
<keyword evidence="15" id="KW-1185">Reference proteome</keyword>
<comment type="caution">
    <text evidence="14">The sequence shown here is derived from an EMBL/GenBank/DDBJ whole genome shotgun (WGS) entry which is preliminary data.</text>
</comment>
<evidence type="ECO:0000259" key="13">
    <source>
        <dbReference type="PROSITE" id="PS50885"/>
    </source>
</evidence>
<dbReference type="InterPro" id="IPR050428">
    <property type="entry name" value="TCS_sensor_his_kinase"/>
</dbReference>
<dbReference type="SMART" id="SM00387">
    <property type="entry name" value="HATPase_c"/>
    <property type="match status" value="1"/>
</dbReference>
<dbReference type="Pfam" id="PF00512">
    <property type="entry name" value="HisKA"/>
    <property type="match status" value="1"/>
</dbReference>
<dbReference type="SUPFAM" id="SSF55874">
    <property type="entry name" value="ATPase domain of HSP90 chaperone/DNA topoisomerase II/histidine kinase"/>
    <property type="match status" value="1"/>
</dbReference>
<dbReference type="Gene3D" id="6.10.340.10">
    <property type="match status" value="1"/>
</dbReference>
<evidence type="ECO:0000256" key="5">
    <source>
        <dbReference type="ARBA" id="ARBA00022679"/>
    </source>
</evidence>
<dbReference type="InterPro" id="IPR036097">
    <property type="entry name" value="HisK_dim/P_sf"/>
</dbReference>
<evidence type="ECO:0000256" key="11">
    <source>
        <dbReference type="SAM" id="Phobius"/>
    </source>
</evidence>
<evidence type="ECO:0000256" key="6">
    <source>
        <dbReference type="ARBA" id="ARBA00022692"/>
    </source>
</evidence>
<dbReference type="CDD" id="cd00082">
    <property type="entry name" value="HisKA"/>
    <property type="match status" value="1"/>
</dbReference>
<evidence type="ECO:0000256" key="4">
    <source>
        <dbReference type="ARBA" id="ARBA00022553"/>
    </source>
</evidence>
<dbReference type="InterPro" id="IPR036890">
    <property type="entry name" value="HATPase_C_sf"/>
</dbReference>
<evidence type="ECO:0000313" key="15">
    <source>
        <dbReference type="Proteomes" id="UP000475214"/>
    </source>
</evidence>
<dbReference type="EC" id="2.7.13.3" evidence="3"/>
<dbReference type="GO" id="GO:0000155">
    <property type="term" value="F:phosphorelay sensor kinase activity"/>
    <property type="evidence" value="ECO:0007669"/>
    <property type="project" value="InterPro"/>
</dbReference>
<feature type="domain" description="HAMP" evidence="13">
    <location>
        <begin position="112"/>
        <end position="164"/>
    </location>
</feature>
<feature type="transmembrane region" description="Helical" evidence="11">
    <location>
        <begin position="28"/>
        <end position="51"/>
    </location>
</feature>
<keyword evidence="7 14" id="KW-0418">Kinase</keyword>
<keyword evidence="9" id="KW-0902">Two-component regulatory system</keyword>
<dbReference type="InterPro" id="IPR003594">
    <property type="entry name" value="HATPase_dom"/>
</dbReference>
<dbReference type="CDD" id="cd06225">
    <property type="entry name" value="HAMP"/>
    <property type="match status" value="1"/>
</dbReference>